<dbReference type="InterPro" id="IPR011761">
    <property type="entry name" value="ATP-grasp"/>
</dbReference>
<comment type="function">
    <text evidence="1 17">This protein is a component of the acetyl coenzyme A carboxylase complex; first, biotin carboxylase catalyzes the carboxylation of the carrier protein and then the transcarboxylase transfers the carboxyl group to form malonyl-CoA.</text>
</comment>
<gene>
    <name evidence="20" type="primary">accC</name>
    <name evidence="20" type="ORF">bsdtb5_00190</name>
</gene>
<dbReference type="InterPro" id="IPR005482">
    <property type="entry name" value="Biotin_COase_C"/>
</dbReference>
<keyword evidence="13 17" id="KW-0275">Fatty acid biosynthesis</keyword>
<dbReference type="InterPro" id="IPR016185">
    <property type="entry name" value="PreATP-grasp_dom_sf"/>
</dbReference>
<evidence type="ECO:0000256" key="2">
    <source>
        <dbReference type="ARBA" id="ARBA00004956"/>
    </source>
</evidence>
<evidence type="ECO:0000259" key="19">
    <source>
        <dbReference type="PROSITE" id="PS50979"/>
    </source>
</evidence>
<dbReference type="SUPFAM" id="SSF52440">
    <property type="entry name" value="PreATP-grasp domain"/>
    <property type="match status" value="1"/>
</dbReference>
<sequence length="447" mass="49449">MFKKILIANRGEIAVRIIRACREMGILTVAIYSEADKEALHTQLADEAVCVGSAPSKSSYLNMEAIISAAIGTKAEAIHPGFGFLSENSKFAEMCESCGLVFIGPKSSIIDKMGNKSEARKTMMNAKIPVVPGSKDKVNSIEEGKELAKTIGYPIIAKASAGGGGKGMRIIHAEDEFEMNYTSAVREAENAFSDGSMYIEKYIESPRHIEFQILADSYGNVLHLYERDCSIQRKHQKVLEESPSVAISEDLRERMGSMAVKVAKAIGYSSAGTVEFLLDKSGEFYFMEMNTRIQVEHPVTEMVTGIDLIKEMIKIASGEKLDINQEDIKLSGHAIECRINAEDPKNNFRPSPGKIQNLHIPGGNGIRVDTAMYLGYVIPPYYDSMVAKLIVKGNNREEAIQKMRSALGEFVVEGITTNIDFQYEIINNSNFIKGDISTHFIEKEFHM</sequence>
<dbReference type="Gene3D" id="3.30.470.20">
    <property type="entry name" value="ATP-grasp fold, B domain"/>
    <property type="match status" value="1"/>
</dbReference>
<dbReference type="PROSITE" id="PS00867">
    <property type="entry name" value="CPSASE_2"/>
    <property type="match status" value="1"/>
</dbReference>
<dbReference type="SMART" id="SM00878">
    <property type="entry name" value="Biotin_carb_C"/>
    <property type="match status" value="1"/>
</dbReference>
<evidence type="ECO:0000256" key="13">
    <source>
        <dbReference type="ARBA" id="ARBA00023160"/>
    </source>
</evidence>
<dbReference type="InterPro" id="IPR005481">
    <property type="entry name" value="BC-like_N"/>
</dbReference>
<dbReference type="GO" id="GO:0046872">
    <property type="term" value="F:metal ion binding"/>
    <property type="evidence" value="ECO:0007669"/>
    <property type="project" value="UniProtKB-KW"/>
</dbReference>
<dbReference type="NCBIfam" id="NF004085">
    <property type="entry name" value="PRK05586.1"/>
    <property type="match status" value="1"/>
</dbReference>
<evidence type="ECO:0000256" key="14">
    <source>
        <dbReference type="ARBA" id="ARBA00023267"/>
    </source>
</evidence>
<keyword evidence="11" id="KW-0460">Magnesium</keyword>
<dbReference type="PANTHER" id="PTHR48095">
    <property type="entry name" value="PYRUVATE CARBOXYLASE SUBUNIT A"/>
    <property type="match status" value="1"/>
</dbReference>
<keyword evidence="21" id="KW-1185">Reference proteome</keyword>
<dbReference type="GO" id="GO:0006633">
    <property type="term" value="P:fatty acid biosynthetic process"/>
    <property type="evidence" value="ECO:0007669"/>
    <property type="project" value="UniProtKB-KW"/>
</dbReference>
<dbReference type="PROSITE" id="PS50975">
    <property type="entry name" value="ATP_GRASP"/>
    <property type="match status" value="1"/>
</dbReference>
<dbReference type="Pfam" id="PF00289">
    <property type="entry name" value="Biotin_carb_N"/>
    <property type="match status" value="1"/>
</dbReference>
<dbReference type="Pfam" id="PF02786">
    <property type="entry name" value="CPSase_L_D2"/>
    <property type="match status" value="1"/>
</dbReference>
<keyword evidence="14 17" id="KW-0092">Biotin</keyword>
<organism evidence="20 21">
    <name type="scientific">Anaeromicropila herbilytica</name>
    <dbReference type="NCBI Taxonomy" id="2785025"/>
    <lineage>
        <taxon>Bacteria</taxon>
        <taxon>Bacillati</taxon>
        <taxon>Bacillota</taxon>
        <taxon>Clostridia</taxon>
        <taxon>Lachnospirales</taxon>
        <taxon>Lachnospiraceae</taxon>
        <taxon>Anaeromicropila</taxon>
    </lineage>
</organism>
<evidence type="ECO:0000313" key="20">
    <source>
        <dbReference type="EMBL" id="BCN28724.1"/>
    </source>
</evidence>
<keyword evidence="5 17" id="KW-0444">Lipid biosynthesis</keyword>
<dbReference type="Gene3D" id="3.30.1490.20">
    <property type="entry name" value="ATP-grasp fold, A domain"/>
    <property type="match status" value="1"/>
</dbReference>
<dbReference type="NCBIfam" id="TIGR00514">
    <property type="entry name" value="accC"/>
    <property type="match status" value="1"/>
</dbReference>
<dbReference type="InterPro" id="IPR011054">
    <property type="entry name" value="Rudment_hybrid_motif"/>
</dbReference>
<proteinExistence type="predicted"/>
<dbReference type="FunFam" id="3.30.1490.20:FF:000018">
    <property type="entry name" value="Biotin carboxylase"/>
    <property type="match status" value="1"/>
</dbReference>
<dbReference type="PANTHER" id="PTHR48095:SF2">
    <property type="entry name" value="BIOTIN CARBOXYLASE, CHLOROPLASTIC"/>
    <property type="match status" value="1"/>
</dbReference>
<dbReference type="EMBL" id="AP024169">
    <property type="protein sequence ID" value="BCN28724.1"/>
    <property type="molecule type" value="Genomic_DNA"/>
</dbReference>
<evidence type="ECO:0000313" key="21">
    <source>
        <dbReference type="Proteomes" id="UP000595897"/>
    </source>
</evidence>
<evidence type="ECO:0000256" key="15">
    <source>
        <dbReference type="ARBA" id="ARBA00048600"/>
    </source>
</evidence>
<evidence type="ECO:0000256" key="9">
    <source>
        <dbReference type="ARBA" id="ARBA00022832"/>
    </source>
</evidence>
<dbReference type="GO" id="GO:0004075">
    <property type="term" value="F:biotin carboxylase activity"/>
    <property type="evidence" value="ECO:0007669"/>
    <property type="project" value="UniProtKB-EC"/>
</dbReference>
<dbReference type="Pfam" id="PF02785">
    <property type="entry name" value="Biotin_carb_C"/>
    <property type="match status" value="1"/>
</dbReference>
<name>A0A7R7EHD0_9FIRM</name>
<dbReference type="InterPro" id="IPR011764">
    <property type="entry name" value="Biotin_carboxylation_dom"/>
</dbReference>
<evidence type="ECO:0000256" key="6">
    <source>
        <dbReference type="ARBA" id="ARBA00022598"/>
    </source>
</evidence>
<evidence type="ECO:0000256" key="12">
    <source>
        <dbReference type="ARBA" id="ARBA00023098"/>
    </source>
</evidence>
<dbReference type="EC" id="6.3.4.14" evidence="4 17"/>
<keyword evidence="8 16" id="KW-0547">Nucleotide-binding</keyword>
<dbReference type="FunFam" id="3.40.50.20:FF:000010">
    <property type="entry name" value="Propionyl-CoA carboxylase subunit alpha"/>
    <property type="match status" value="1"/>
</dbReference>
<evidence type="ECO:0000256" key="5">
    <source>
        <dbReference type="ARBA" id="ARBA00022516"/>
    </source>
</evidence>
<keyword evidence="7" id="KW-0479">Metal-binding</keyword>
<evidence type="ECO:0000256" key="10">
    <source>
        <dbReference type="ARBA" id="ARBA00022840"/>
    </source>
</evidence>
<dbReference type="FunFam" id="3.30.470.20:FF:000028">
    <property type="entry name" value="Methylcrotonoyl-CoA carboxylase subunit alpha, mitochondrial"/>
    <property type="match status" value="1"/>
</dbReference>
<comment type="pathway">
    <text evidence="2 17">Lipid metabolism; malonyl-CoA biosynthesis; malonyl-CoA from acetyl-CoA: step 1/1.</text>
</comment>
<evidence type="ECO:0000256" key="17">
    <source>
        <dbReference type="RuleBase" id="RU365063"/>
    </source>
</evidence>
<dbReference type="GO" id="GO:0005524">
    <property type="term" value="F:ATP binding"/>
    <property type="evidence" value="ECO:0007669"/>
    <property type="project" value="UniProtKB-UniRule"/>
</dbReference>
<reference evidence="20 21" key="1">
    <citation type="submission" date="2020-11" db="EMBL/GenBank/DDBJ databases">
        <title>Draft genome sequencing of a Lachnospiraceae strain isolated from anoxic soil subjected to BSD treatment.</title>
        <authorList>
            <person name="Uek A."/>
            <person name="Tonouchi A."/>
        </authorList>
    </citation>
    <scope>NUCLEOTIDE SEQUENCE [LARGE SCALE GENOMIC DNA]</scope>
    <source>
        <strain evidence="20 21">TB5</strain>
    </source>
</reference>
<dbReference type="Proteomes" id="UP000595897">
    <property type="component" value="Chromosome"/>
</dbReference>
<evidence type="ECO:0000256" key="1">
    <source>
        <dbReference type="ARBA" id="ARBA00003761"/>
    </source>
</evidence>
<dbReference type="Gene3D" id="3.40.50.20">
    <property type="match status" value="1"/>
</dbReference>
<keyword evidence="12 17" id="KW-0443">Lipid metabolism</keyword>
<dbReference type="GO" id="GO:2001295">
    <property type="term" value="P:malonyl-CoA biosynthetic process"/>
    <property type="evidence" value="ECO:0007669"/>
    <property type="project" value="UniProtKB-UniPathway"/>
</dbReference>
<evidence type="ECO:0000256" key="7">
    <source>
        <dbReference type="ARBA" id="ARBA00022723"/>
    </source>
</evidence>
<dbReference type="InterPro" id="IPR004549">
    <property type="entry name" value="Acetyl_CoA_COase_biotin_COase"/>
</dbReference>
<keyword evidence="10 16" id="KW-0067">ATP-binding</keyword>
<dbReference type="UniPathway" id="UPA00655">
    <property type="reaction ID" value="UER00711"/>
</dbReference>
<keyword evidence="6 17" id="KW-0436">Ligase</keyword>
<dbReference type="AlphaFoldDB" id="A0A7R7EHD0"/>
<dbReference type="InterPro" id="IPR051602">
    <property type="entry name" value="ACC_Biotin_Carboxylase"/>
</dbReference>
<evidence type="ECO:0000256" key="3">
    <source>
        <dbReference type="ARBA" id="ARBA00011750"/>
    </source>
</evidence>
<dbReference type="NCBIfam" id="NF006367">
    <property type="entry name" value="PRK08591.1"/>
    <property type="match status" value="1"/>
</dbReference>
<evidence type="ECO:0000256" key="8">
    <source>
        <dbReference type="ARBA" id="ARBA00022741"/>
    </source>
</evidence>
<dbReference type="KEGG" id="ahb:bsdtb5_00190"/>
<dbReference type="RefSeq" id="WP_271714036.1">
    <property type="nucleotide sequence ID" value="NZ_AP024169.1"/>
</dbReference>
<protein>
    <recommendedName>
        <fullName evidence="4 17">Biotin carboxylase</fullName>
        <ecNumber evidence="4 17">6.3.4.14</ecNumber>
    </recommendedName>
    <alternativeName>
        <fullName evidence="17">Acetyl-coenzyme A carboxylase biotin carboxylase subunit A</fullName>
    </alternativeName>
</protein>
<evidence type="ECO:0000256" key="11">
    <source>
        <dbReference type="ARBA" id="ARBA00022842"/>
    </source>
</evidence>
<accession>A0A7R7EHD0</accession>
<dbReference type="PROSITE" id="PS50979">
    <property type="entry name" value="BC"/>
    <property type="match status" value="1"/>
</dbReference>
<comment type="subunit">
    <text evidence="3 17">Acetyl-CoA carboxylase is a heterohexamer of biotin carboxyl carrier protein, biotin carboxylase and the two subunits of carboxyl transferase in a 2:2 complex.</text>
</comment>
<comment type="catalytic activity">
    <reaction evidence="15 17">
        <text>N(6)-biotinyl-L-lysyl-[protein] + hydrogencarbonate + ATP = N(6)-carboxybiotinyl-L-lysyl-[protein] + ADP + phosphate + H(+)</text>
        <dbReference type="Rhea" id="RHEA:13501"/>
        <dbReference type="Rhea" id="RHEA-COMP:10505"/>
        <dbReference type="Rhea" id="RHEA-COMP:10506"/>
        <dbReference type="ChEBI" id="CHEBI:15378"/>
        <dbReference type="ChEBI" id="CHEBI:17544"/>
        <dbReference type="ChEBI" id="CHEBI:30616"/>
        <dbReference type="ChEBI" id="CHEBI:43474"/>
        <dbReference type="ChEBI" id="CHEBI:83144"/>
        <dbReference type="ChEBI" id="CHEBI:83145"/>
        <dbReference type="ChEBI" id="CHEBI:456216"/>
        <dbReference type="EC" id="6.3.4.14"/>
    </reaction>
</comment>
<evidence type="ECO:0000256" key="4">
    <source>
        <dbReference type="ARBA" id="ARBA00013263"/>
    </source>
</evidence>
<dbReference type="InterPro" id="IPR013815">
    <property type="entry name" value="ATP_grasp_subdomain_1"/>
</dbReference>
<evidence type="ECO:0000256" key="16">
    <source>
        <dbReference type="PROSITE-ProRule" id="PRU00409"/>
    </source>
</evidence>
<keyword evidence="9 17" id="KW-0276">Fatty acid metabolism</keyword>
<dbReference type="InterPro" id="IPR005479">
    <property type="entry name" value="CPAse_ATP-bd"/>
</dbReference>
<feature type="domain" description="Biotin carboxylation" evidence="19">
    <location>
        <begin position="1"/>
        <end position="446"/>
    </location>
</feature>
<feature type="domain" description="ATP-grasp" evidence="18">
    <location>
        <begin position="120"/>
        <end position="317"/>
    </location>
</feature>
<evidence type="ECO:0000259" key="18">
    <source>
        <dbReference type="PROSITE" id="PS50975"/>
    </source>
</evidence>
<dbReference type="SUPFAM" id="SSF56059">
    <property type="entry name" value="Glutathione synthetase ATP-binding domain-like"/>
    <property type="match status" value="1"/>
</dbReference>
<dbReference type="SUPFAM" id="SSF51246">
    <property type="entry name" value="Rudiment single hybrid motif"/>
    <property type="match status" value="1"/>
</dbReference>